<dbReference type="InterPro" id="IPR011333">
    <property type="entry name" value="SKP1/BTB/POZ_sf"/>
</dbReference>
<dbReference type="SUPFAM" id="SSF54695">
    <property type="entry name" value="POZ domain"/>
    <property type="match status" value="1"/>
</dbReference>
<proteinExistence type="predicted"/>
<dbReference type="PANTHER" id="PTHR47843">
    <property type="entry name" value="BTB DOMAIN-CONTAINING PROTEIN-RELATED"/>
    <property type="match status" value="1"/>
</dbReference>
<gene>
    <name evidence="3" type="ORF">LECACI_7A002090</name>
</gene>
<name>A0AAI9E892_9PEZI</name>
<reference evidence="3" key="1">
    <citation type="submission" date="2023-11" db="EMBL/GenBank/DDBJ databases">
        <authorList>
            <person name="Alioto T."/>
            <person name="Alioto T."/>
            <person name="Gomez Garrido J."/>
        </authorList>
    </citation>
    <scope>NUCLEOTIDE SEQUENCE</scope>
</reference>
<protein>
    <recommendedName>
        <fullName evidence="2">BTB domain-containing protein</fullName>
    </recommendedName>
</protein>
<dbReference type="AlphaFoldDB" id="A0AAI9E892"/>
<dbReference type="Gene3D" id="3.30.710.10">
    <property type="entry name" value="Potassium Channel Kv1.1, Chain A"/>
    <property type="match status" value="1"/>
</dbReference>
<keyword evidence="4" id="KW-1185">Reference proteome</keyword>
<dbReference type="Proteomes" id="UP001296104">
    <property type="component" value="Unassembled WGS sequence"/>
</dbReference>
<accession>A0AAI9E892</accession>
<evidence type="ECO:0000313" key="4">
    <source>
        <dbReference type="Proteomes" id="UP001296104"/>
    </source>
</evidence>
<feature type="compositionally biased region" description="Acidic residues" evidence="1">
    <location>
        <begin position="231"/>
        <end position="243"/>
    </location>
</feature>
<dbReference type="InterPro" id="IPR000210">
    <property type="entry name" value="BTB/POZ_dom"/>
</dbReference>
<feature type="compositionally biased region" description="Polar residues" evidence="1">
    <location>
        <begin position="251"/>
        <end position="270"/>
    </location>
</feature>
<feature type="compositionally biased region" description="Basic and acidic residues" evidence="1">
    <location>
        <begin position="210"/>
        <end position="230"/>
    </location>
</feature>
<dbReference type="Pfam" id="PF00651">
    <property type="entry name" value="BTB"/>
    <property type="match status" value="1"/>
</dbReference>
<evidence type="ECO:0000313" key="3">
    <source>
        <dbReference type="EMBL" id="CAK3877837.1"/>
    </source>
</evidence>
<organism evidence="3 4">
    <name type="scientific">Lecanosticta acicola</name>
    <dbReference type="NCBI Taxonomy" id="111012"/>
    <lineage>
        <taxon>Eukaryota</taxon>
        <taxon>Fungi</taxon>
        <taxon>Dikarya</taxon>
        <taxon>Ascomycota</taxon>
        <taxon>Pezizomycotina</taxon>
        <taxon>Dothideomycetes</taxon>
        <taxon>Dothideomycetidae</taxon>
        <taxon>Mycosphaerellales</taxon>
        <taxon>Mycosphaerellaceae</taxon>
        <taxon>Lecanosticta</taxon>
    </lineage>
</organism>
<dbReference type="PANTHER" id="PTHR47843:SF2">
    <property type="entry name" value="BTB DOMAIN-CONTAINING PROTEIN"/>
    <property type="match status" value="1"/>
</dbReference>
<comment type="caution">
    <text evidence="3">The sequence shown here is derived from an EMBL/GenBank/DDBJ whole genome shotgun (WGS) entry which is preliminary data.</text>
</comment>
<feature type="region of interest" description="Disordered" evidence="1">
    <location>
        <begin position="210"/>
        <end position="270"/>
    </location>
</feature>
<feature type="domain" description="BTB" evidence="2">
    <location>
        <begin position="17"/>
        <end position="84"/>
    </location>
</feature>
<evidence type="ECO:0000259" key="2">
    <source>
        <dbReference type="PROSITE" id="PS50097"/>
    </source>
</evidence>
<dbReference type="EMBL" id="CAVMBE010000009">
    <property type="protein sequence ID" value="CAK3877837.1"/>
    <property type="molecule type" value="Genomic_DNA"/>
</dbReference>
<dbReference type="PROSITE" id="PS50097">
    <property type="entry name" value="BTB"/>
    <property type="match status" value="1"/>
</dbReference>
<evidence type="ECO:0000256" key="1">
    <source>
        <dbReference type="SAM" id="MobiDB-lite"/>
    </source>
</evidence>
<dbReference type="CDD" id="cd18186">
    <property type="entry name" value="BTB_POZ_ZBTB_KLHL-like"/>
    <property type="match status" value="1"/>
</dbReference>
<sequence>MTERERPLHELLSNSLVDIYVGPQNTKWTLHEKLLCHRSKFFRSVFYSKNGEKKNHMYGLPDEEDEPFKMFVGWLYSERVPPPKDEKDLSPLLDMYLMAEKWEIRRLIVEVLDAVRRFYHETDSWPSLRRVQYIYSNTEAESPMRQLLVNCVARMLVLGQGVPQHWENALRKNGQLAVDVILCVQKWHFDASQVPDARQAAVEGFAEEAERKGMKMEDDEKTQVMEKKADGEEEEDFDPDNTLDWEGNFSYVLSGSHEPSTRSQSQAGGA</sequence>